<evidence type="ECO:0008006" key="5">
    <source>
        <dbReference type="Google" id="ProtNLM"/>
    </source>
</evidence>
<dbReference type="GO" id="GO:0047617">
    <property type="term" value="F:fatty acyl-CoA hydrolase activity"/>
    <property type="evidence" value="ECO:0007669"/>
    <property type="project" value="TreeGrafter"/>
</dbReference>
<dbReference type="Pfam" id="PF13279">
    <property type="entry name" value="4HBT_2"/>
    <property type="match status" value="1"/>
</dbReference>
<organism evidence="3 4">
    <name type="scientific">Neobacillus vireti LMG 21834</name>
    <dbReference type="NCBI Taxonomy" id="1131730"/>
    <lineage>
        <taxon>Bacteria</taxon>
        <taxon>Bacillati</taxon>
        <taxon>Bacillota</taxon>
        <taxon>Bacilli</taxon>
        <taxon>Bacillales</taxon>
        <taxon>Bacillaceae</taxon>
        <taxon>Neobacillus</taxon>
    </lineage>
</organism>
<dbReference type="InterPro" id="IPR029069">
    <property type="entry name" value="HotDog_dom_sf"/>
</dbReference>
<evidence type="ECO:0000313" key="4">
    <source>
        <dbReference type="Proteomes" id="UP000018877"/>
    </source>
</evidence>
<dbReference type="SUPFAM" id="SSF54637">
    <property type="entry name" value="Thioesterase/thiol ester dehydrase-isomerase"/>
    <property type="match status" value="1"/>
</dbReference>
<gene>
    <name evidence="3" type="ORF">BAVI_09571</name>
</gene>
<name>A0AB94IPL3_9BACI</name>
<sequence length="135" mass="15822">MAAIHHTTQIVTRYCESDALGHINSVSYFIYLEQARVEFLLDNEIIPNLDNWPFILVSTNCEYKQQIYVNDRIVVNTFLKEIGRSNFTLGHKIVHEDRDELLAYGESVVVHFDFEQQKSSPVPVEMRNKMEKFLK</sequence>
<comment type="caution">
    <text evidence="3">The sequence shown here is derived from an EMBL/GenBank/DDBJ whole genome shotgun (WGS) entry which is preliminary data.</text>
</comment>
<accession>A0AB94IPL3</accession>
<dbReference type="PANTHER" id="PTHR31793">
    <property type="entry name" value="4-HYDROXYBENZOYL-COA THIOESTERASE FAMILY MEMBER"/>
    <property type="match status" value="1"/>
</dbReference>
<dbReference type="Gene3D" id="3.10.129.10">
    <property type="entry name" value="Hotdog Thioesterase"/>
    <property type="match status" value="1"/>
</dbReference>
<dbReference type="CDD" id="cd00586">
    <property type="entry name" value="4HBT"/>
    <property type="match status" value="1"/>
</dbReference>
<keyword evidence="4" id="KW-1185">Reference proteome</keyword>
<reference evidence="3 4" key="1">
    <citation type="journal article" date="2014" name="Environ. Microbiol.">
        <title>The nitrate-ammonifying and nosZ-carrying bacterium Bacillus vireti is a potent source and sink for nitric and nitrous oxide under high nitrate conditions.</title>
        <authorList>
            <person name="Mania D."/>
            <person name="Heylen K."/>
            <person name="van Spanning R.J."/>
            <person name="Frostegard A."/>
        </authorList>
    </citation>
    <scope>NUCLEOTIDE SEQUENCE [LARGE SCALE GENOMIC DNA]</scope>
    <source>
        <strain evidence="3 4">LMG 21834</strain>
    </source>
</reference>
<dbReference type="PANTHER" id="PTHR31793:SF27">
    <property type="entry name" value="NOVEL THIOESTERASE SUPERFAMILY DOMAIN AND SAPOSIN A-TYPE DOMAIN CONTAINING PROTEIN (0610012H03RIK)"/>
    <property type="match status" value="1"/>
</dbReference>
<dbReference type="EMBL" id="ALAN01000059">
    <property type="protein sequence ID" value="ETI69000.1"/>
    <property type="molecule type" value="Genomic_DNA"/>
</dbReference>
<comment type="similarity">
    <text evidence="1">Belongs to the 4-hydroxybenzoyl-CoA thioesterase family.</text>
</comment>
<keyword evidence="2" id="KW-0378">Hydrolase</keyword>
<evidence type="ECO:0000256" key="1">
    <source>
        <dbReference type="ARBA" id="ARBA00005953"/>
    </source>
</evidence>
<dbReference type="AlphaFoldDB" id="A0AB94IPL3"/>
<evidence type="ECO:0000313" key="3">
    <source>
        <dbReference type="EMBL" id="ETI69000.1"/>
    </source>
</evidence>
<dbReference type="Proteomes" id="UP000018877">
    <property type="component" value="Unassembled WGS sequence"/>
</dbReference>
<dbReference type="RefSeq" id="WP_024028114.1">
    <property type="nucleotide sequence ID" value="NZ_ALAN01000059.1"/>
</dbReference>
<protein>
    <recommendedName>
        <fullName evidence="5">Thioesterase superfamily protein</fullName>
    </recommendedName>
</protein>
<proteinExistence type="inferred from homology"/>
<dbReference type="InterPro" id="IPR050563">
    <property type="entry name" value="4-hydroxybenzoyl-CoA_TE"/>
</dbReference>
<evidence type="ECO:0000256" key="2">
    <source>
        <dbReference type="ARBA" id="ARBA00022801"/>
    </source>
</evidence>